<keyword evidence="5" id="KW-0735">Signal-anchor</keyword>
<reference evidence="11" key="1">
    <citation type="submission" date="2021-02" db="EMBL/GenBank/DDBJ databases">
        <authorList>
            <person name="Dougan E. K."/>
            <person name="Rhodes N."/>
            <person name="Thang M."/>
            <person name="Chan C."/>
        </authorList>
    </citation>
    <scope>NUCLEOTIDE SEQUENCE</scope>
</reference>
<comment type="subcellular location">
    <subcellularLocation>
        <location evidence="1">Golgi apparatus membrane</location>
        <topology evidence="1">Single-pass type II membrane protein</topology>
    </subcellularLocation>
</comment>
<evidence type="ECO:0000256" key="1">
    <source>
        <dbReference type="ARBA" id="ARBA00004323"/>
    </source>
</evidence>
<dbReference type="InterPro" id="IPR026071">
    <property type="entry name" value="Glyco_Hydrolase_99"/>
</dbReference>
<evidence type="ECO:0000259" key="10">
    <source>
        <dbReference type="Pfam" id="PF03109"/>
    </source>
</evidence>
<dbReference type="SUPFAM" id="SSF56112">
    <property type="entry name" value="Protein kinase-like (PK-like)"/>
    <property type="match status" value="1"/>
</dbReference>
<feature type="domain" description="ABC1 atypical kinase-like" evidence="10">
    <location>
        <begin position="140"/>
        <end position="383"/>
    </location>
</feature>
<evidence type="ECO:0000256" key="3">
    <source>
        <dbReference type="ARBA" id="ARBA00022692"/>
    </source>
</evidence>
<evidence type="ECO:0000256" key="8">
    <source>
        <dbReference type="ARBA" id="ARBA00023136"/>
    </source>
</evidence>
<keyword evidence="12" id="KW-1185">Reference proteome</keyword>
<evidence type="ECO:0000256" key="5">
    <source>
        <dbReference type="ARBA" id="ARBA00022968"/>
    </source>
</evidence>
<organism evidence="11 12">
    <name type="scientific">Symbiodinium pilosum</name>
    <name type="common">Dinoflagellate</name>
    <dbReference type="NCBI Taxonomy" id="2952"/>
    <lineage>
        <taxon>Eukaryota</taxon>
        <taxon>Sar</taxon>
        <taxon>Alveolata</taxon>
        <taxon>Dinophyceae</taxon>
        <taxon>Suessiales</taxon>
        <taxon>Symbiodiniaceae</taxon>
        <taxon>Symbiodinium</taxon>
    </lineage>
</organism>
<gene>
    <name evidence="11" type="primary">Maneal</name>
    <name evidence="11" type="ORF">SPIL2461_LOCUS21764</name>
</gene>
<dbReference type="InterPro" id="IPR011009">
    <property type="entry name" value="Kinase-like_dom_sf"/>
</dbReference>
<dbReference type="GO" id="GO:0004559">
    <property type="term" value="F:alpha-mannosidase activity"/>
    <property type="evidence" value="ECO:0007669"/>
    <property type="project" value="TreeGrafter"/>
</dbReference>
<dbReference type="Pfam" id="PF03109">
    <property type="entry name" value="ABC1"/>
    <property type="match status" value="1"/>
</dbReference>
<dbReference type="Proteomes" id="UP000649617">
    <property type="component" value="Unassembled WGS sequence"/>
</dbReference>
<dbReference type="InterPro" id="IPR004147">
    <property type="entry name" value="ABC1_dom"/>
</dbReference>
<dbReference type="OrthoDB" id="427480at2759"/>
<dbReference type="Gene3D" id="3.20.20.80">
    <property type="entry name" value="Glycosidases"/>
    <property type="match status" value="1"/>
</dbReference>
<evidence type="ECO:0000256" key="4">
    <source>
        <dbReference type="ARBA" id="ARBA00022801"/>
    </source>
</evidence>
<feature type="region of interest" description="Disordered" evidence="9">
    <location>
        <begin position="940"/>
        <end position="959"/>
    </location>
</feature>
<sequence length="987" mass="109565">MAAVMPTDPASPSRFRDACDTIQEGAEAARRIFSWASGVPRRLLGKDAAWLVADAAKFAVADLPPVMLGRTADLSRALLRIRLREVVHDPKKAAASATHKALDLMGGGFVKMAQVVAHSPALFPEPLVRACHGSLAQAVTPPAPLKEIEQILKEDLGLKIGDLFEHFDAQPMAAASIAQVHAAKLRSGERCVVKVVRPHVRERLAVDFACVQLAARLADLILGEEVVLQLVSASLEGCVEELRRAVMAECDLAVERQNIEDFGQWLQTSATLSRSRLANAVRVPKTYEDASSSRILTMERIDGMPFSELCGGEEASVPSDWQSALTSALSVAAVSVIDGSAIFHADLHTGNMIAIRGPAGECQVAFIDFGCCGRLPAPLRGTLLMQASAFAGARPDVRQFCEGFAHALQRIPELGREEDLDVDALADDMKPVLQRLRLLNPFQGNADPMSPELHMELLRLQRVLCRHGVQLPREFALLMKTGCFGALYFSLLDDAHKRQLLSKLLVAGASFAASHPKDARQLLNPAKLAVLLSALRRHDRSFAACSVTPAIMVALWSLQHWWHGIYSHLAVMSEEKVHRFAALGGETPAAPCRDIEGQLHTGKLRDRKQWKLAVTYWSDGSVPAVHAAFYLWYGTPQVDGKWLHWDHKVLPHWDKEVDAKYDKFNWSPPDEPHATYYPQRGPYSSRDELTLSSQFEDLWKAGVDSAMCSWWGRKDWTGKRDDADSGANTDELIPSVLEAAQKAGVFVSFHIEPYGGRSPQTFLDDLTYIVREYGSHPAIWREGPKKLPLFWLYDVSAQHSMQDAVAWKEVLDSVRGTELDGVFLCLWIGNGGGREDLRFVQDAGFDGAYTYFAAEGFTPGSNTKSWKDVAARLKKVGKLFVPSVGPGYDDTRVRPWNSHNIRERKGGEYYNRMWSAAVSSRPYAVSVTSYNEWGEGTQIEPAKRHRSRKGTKYGSYEPQPSTFYLAETKRWSDQFKEDQCREQKTEL</sequence>
<keyword evidence="6" id="KW-1133">Transmembrane helix</keyword>
<dbReference type="AlphaFoldDB" id="A0A812Y0X2"/>
<keyword evidence="3" id="KW-0812">Transmembrane</keyword>
<dbReference type="PANTHER" id="PTHR13572:SF4">
    <property type="entry name" value="RE57134P"/>
    <property type="match status" value="1"/>
</dbReference>
<evidence type="ECO:0000256" key="6">
    <source>
        <dbReference type="ARBA" id="ARBA00022989"/>
    </source>
</evidence>
<keyword evidence="8" id="KW-0472">Membrane</keyword>
<evidence type="ECO:0000256" key="7">
    <source>
        <dbReference type="ARBA" id="ARBA00023034"/>
    </source>
</evidence>
<evidence type="ECO:0000256" key="9">
    <source>
        <dbReference type="SAM" id="MobiDB-lite"/>
    </source>
</evidence>
<name>A0A812Y0X2_SYMPI</name>
<accession>A0A812Y0X2</accession>
<comment type="caution">
    <text evidence="11">The sequence shown here is derived from an EMBL/GenBank/DDBJ whole genome shotgun (WGS) entry which is preliminary data.</text>
</comment>
<evidence type="ECO:0000256" key="2">
    <source>
        <dbReference type="ARBA" id="ARBA00009559"/>
    </source>
</evidence>
<evidence type="ECO:0000313" key="12">
    <source>
        <dbReference type="Proteomes" id="UP000649617"/>
    </source>
</evidence>
<dbReference type="Pfam" id="PF16317">
    <property type="entry name" value="Glyco_hydro_99"/>
    <property type="match status" value="1"/>
</dbReference>
<proteinExistence type="inferred from homology"/>
<dbReference type="GO" id="GO:0000139">
    <property type="term" value="C:Golgi membrane"/>
    <property type="evidence" value="ECO:0007669"/>
    <property type="project" value="UniProtKB-SubCell"/>
</dbReference>
<keyword evidence="7" id="KW-0333">Golgi apparatus</keyword>
<dbReference type="PANTHER" id="PTHR13572">
    <property type="entry name" value="ENDO-ALPHA-1,2-MANNOSIDASE"/>
    <property type="match status" value="1"/>
</dbReference>
<dbReference type="CDD" id="cd11574">
    <property type="entry name" value="GH99"/>
    <property type="match status" value="1"/>
</dbReference>
<dbReference type="EMBL" id="CAJNIZ010046571">
    <property type="protein sequence ID" value="CAE7751561.1"/>
    <property type="molecule type" value="Genomic_DNA"/>
</dbReference>
<protein>
    <submittedName>
        <fullName evidence="11">Maneal protein</fullName>
    </submittedName>
</protein>
<comment type="similarity">
    <text evidence="2">Belongs to the glycosyl hydrolase 99 family.</text>
</comment>
<keyword evidence="4" id="KW-0378">Hydrolase</keyword>
<dbReference type="CDD" id="cd05121">
    <property type="entry name" value="ABC1_ADCK3-like"/>
    <property type="match status" value="1"/>
</dbReference>
<evidence type="ECO:0000313" key="11">
    <source>
        <dbReference type="EMBL" id="CAE7751561.1"/>
    </source>
</evidence>